<evidence type="ECO:0000313" key="3">
    <source>
        <dbReference type="EMBL" id="CAB4193280.1"/>
    </source>
</evidence>
<dbReference type="EMBL" id="LR797194">
    <property type="protein sequence ID" value="CAB4193280.1"/>
    <property type="molecule type" value="Genomic_DNA"/>
</dbReference>
<dbReference type="EMBL" id="LR797435">
    <property type="protein sequence ID" value="CAB4216160.1"/>
    <property type="molecule type" value="Genomic_DNA"/>
</dbReference>
<evidence type="ECO:0000313" key="1">
    <source>
        <dbReference type="EMBL" id="CAB4174168.1"/>
    </source>
</evidence>
<proteinExistence type="predicted"/>
<dbReference type="EMBL" id="LR798422">
    <property type="protein sequence ID" value="CAB5230786.1"/>
    <property type="molecule type" value="Genomic_DNA"/>
</dbReference>
<name>A0A6J5SPZ8_9CAUD</name>
<accession>A0A6J5SPZ8</accession>
<dbReference type="EMBL" id="LR796912">
    <property type="protein sequence ID" value="CAB4174168.1"/>
    <property type="molecule type" value="Genomic_DNA"/>
</dbReference>
<dbReference type="EMBL" id="LR797079">
    <property type="protein sequence ID" value="CAB4185562.1"/>
    <property type="molecule type" value="Genomic_DNA"/>
</dbReference>
<organism evidence="4">
    <name type="scientific">uncultured Caudovirales phage</name>
    <dbReference type="NCBI Taxonomy" id="2100421"/>
    <lineage>
        <taxon>Viruses</taxon>
        <taxon>Duplodnaviria</taxon>
        <taxon>Heunggongvirae</taxon>
        <taxon>Uroviricota</taxon>
        <taxon>Caudoviricetes</taxon>
        <taxon>Peduoviridae</taxon>
        <taxon>Maltschvirus</taxon>
        <taxon>Maltschvirus maltsch</taxon>
    </lineage>
</organism>
<evidence type="ECO:0000313" key="4">
    <source>
        <dbReference type="EMBL" id="CAB4216160.1"/>
    </source>
</evidence>
<sequence>MTEVETKIITSLNEINRLMYMAGGSTDENDSIKKHLEGLSAHIVTIIGRRVIKEAQEKLDNEKGRNR</sequence>
<protein>
    <submittedName>
        <fullName evidence="4">Uncharacterized protein</fullName>
    </submittedName>
</protein>
<evidence type="ECO:0000313" key="2">
    <source>
        <dbReference type="EMBL" id="CAB4185562.1"/>
    </source>
</evidence>
<gene>
    <name evidence="2" type="ORF">UFOVP1123_97</name>
    <name evidence="3" type="ORF">UFOVP1239_53</name>
    <name evidence="4" type="ORF">UFOVP1484_101</name>
    <name evidence="5" type="ORF">UFOVP1577_107</name>
    <name evidence="1" type="ORF">UFOVP961_27</name>
</gene>
<evidence type="ECO:0000313" key="5">
    <source>
        <dbReference type="EMBL" id="CAB5230786.1"/>
    </source>
</evidence>
<reference evidence="4" key="1">
    <citation type="submission" date="2020-05" db="EMBL/GenBank/DDBJ databases">
        <authorList>
            <person name="Chiriac C."/>
            <person name="Salcher M."/>
            <person name="Ghai R."/>
            <person name="Kavagutti S V."/>
        </authorList>
    </citation>
    <scope>NUCLEOTIDE SEQUENCE</scope>
</reference>